<name>A0A518RKH9_9SPHN</name>
<evidence type="ECO:0000256" key="1">
    <source>
        <dbReference type="SAM" id="SignalP"/>
    </source>
</evidence>
<sequence length="66" mass="6952">MKKMAILALAAFGSLAVGTTSASAFYGQCEAIHTMEIAACNGDSACGDAADNRYFECLKRQVRVDS</sequence>
<reference evidence="2 3" key="1">
    <citation type="submission" date="2019-07" db="EMBL/GenBank/DDBJ databases">
        <title>Sphingomonas alkalisoli sp. nov., isolated from rhizosphere soil of Suaedae salsa.</title>
        <authorList>
            <person name="Zhang H."/>
            <person name="Xu L."/>
            <person name="Zhang J.-X."/>
            <person name="Sun J.-Q."/>
        </authorList>
    </citation>
    <scope>NUCLEOTIDE SEQUENCE [LARGE SCALE GENOMIC DNA]</scope>
    <source>
        <strain evidence="2 3">XS-10</strain>
    </source>
</reference>
<evidence type="ECO:0000313" key="2">
    <source>
        <dbReference type="EMBL" id="QDX27956.1"/>
    </source>
</evidence>
<accession>A0A518RKH9</accession>
<feature type="chain" id="PRO_5021724369" evidence="1">
    <location>
        <begin position="25"/>
        <end position="66"/>
    </location>
</feature>
<gene>
    <name evidence="2" type="ORF">FPZ54_19355</name>
</gene>
<keyword evidence="3" id="KW-1185">Reference proteome</keyword>
<organism evidence="2 3">
    <name type="scientific">Sphingomonas suaedae</name>
    <dbReference type="NCBI Taxonomy" id="2599297"/>
    <lineage>
        <taxon>Bacteria</taxon>
        <taxon>Pseudomonadati</taxon>
        <taxon>Pseudomonadota</taxon>
        <taxon>Alphaproteobacteria</taxon>
        <taxon>Sphingomonadales</taxon>
        <taxon>Sphingomonadaceae</taxon>
        <taxon>Sphingomonas</taxon>
    </lineage>
</organism>
<proteinExistence type="predicted"/>
<dbReference type="AlphaFoldDB" id="A0A518RKH9"/>
<dbReference type="RefSeq" id="WP_145849428.1">
    <property type="nucleotide sequence ID" value="NZ_CP042239.1"/>
</dbReference>
<protein>
    <submittedName>
        <fullName evidence="2">Uncharacterized protein</fullName>
    </submittedName>
</protein>
<dbReference type="KEGG" id="ssua:FPZ54_19355"/>
<evidence type="ECO:0000313" key="3">
    <source>
        <dbReference type="Proteomes" id="UP000318055"/>
    </source>
</evidence>
<feature type="signal peptide" evidence="1">
    <location>
        <begin position="1"/>
        <end position="24"/>
    </location>
</feature>
<dbReference type="EMBL" id="CP042239">
    <property type="protein sequence ID" value="QDX27956.1"/>
    <property type="molecule type" value="Genomic_DNA"/>
</dbReference>
<keyword evidence="1" id="KW-0732">Signal</keyword>
<dbReference type="Proteomes" id="UP000318055">
    <property type="component" value="Chromosome"/>
</dbReference>